<protein>
    <submittedName>
        <fullName evidence="5">LasA protease</fullName>
        <ecNumber evidence="5">3.4.24.-</ecNumber>
    </submittedName>
</protein>
<gene>
    <name evidence="5" type="ORF">IW245_001097</name>
</gene>
<proteinExistence type="predicted"/>
<keyword evidence="5" id="KW-0645">Protease</keyword>
<feature type="active site" description="Proton donor/acceptor" evidence="1">
    <location>
        <position position="274"/>
    </location>
</feature>
<evidence type="ECO:0000313" key="6">
    <source>
        <dbReference type="Proteomes" id="UP000622552"/>
    </source>
</evidence>
<keyword evidence="2" id="KW-0862">Zinc</keyword>
<dbReference type="Gene3D" id="2.70.70.10">
    <property type="entry name" value="Glucose Permease (Domain IIA)"/>
    <property type="match status" value="1"/>
</dbReference>
<evidence type="ECO:0000256" key="3">
    <source>
        <dbReference type="SAM" id="MobiDB-lite"/>
    </source>
</evidence>
<keyword evidence="2" id="KW-0479">Metal-binding</keyword>
<sequence>MRHLALLATAMLTGWLPATLHQSGTPEQAEHQAGATEQAERRAPGTGADLGAVVGEHLLAARGARHGTPLVEIRRTTGDAGGAEAGAGWAFGSATLPVPDGVDGTPDSALFVAHGSATRWEVGLEGTPAFARLAGRAPATVLRPEERAVFAAGSPAGPVDTGLELPWARGDSWYMGGGPHGNDGTHRPFSSADFTEGPGLDGRVLAAGPGLVYRSCERDGGALVKVVHDNGYTTTYYHMRDLGPAADGARVDAGAYLGHTGTQLPCGGQATGPHVHFTLWRSAPETELPLDGRTIGGWTFHEGRNPYDGYAERRGLRVDRTGGTLTNHGPTPGTPPTTTPATPPATVPTTPPTVPGTPPTVPGTPPAVPGVPAESGLVRVTAPGFAWVPLYPSGFVMVGQDVRVVCATRGTVVAGVRGPTDVWVRLDDTRWISEAYLAGTAVDLALPGCP</sequence>
<evidence type="ECO:0000313" key="5">
    <source>
        <dbReference type="EMBL" id="MBG6134903.1"/>
    </source>
</evidence>
<dbReference type="GO" id="GO:0004222">
    <property type="term" value="F:metalloendopeptidase activity"/>
    <property type="evidence" value="ECO:0007669"/>
    <property type="project" value="InterPro"/>
</dbReference>
<feature type="region of interest" description="Disordered" evidence="3">
    <location>
        <begin position="319"/>
        <end position="360"/>
    </location>
</feature>
<dbReference type="CDD" id="cd12797">
    <property type="entry name" value="M23_peptidase"/>
    <property type="match status" value="1"/>
</dbReference>
<dbReference type="InterPro" id="IPR016047">
    <property type="entry name" value="M23ase_b-sheet_dom"/>
</dbReference>
<dbReference type="PRINTS" id="PR00933">
    <property type="entry name" value="BLYTICPTASE"/>
</dbReference>
<dbReference type="RefSeq" id="WP_197002084.1">
    <property type="nucleotide sequence ID" value="NZ_BONS01000004.1"/>
</dbReference>
<feature type="compositionally biased region" description="Pro residues" evidence="3">
    <location>
        <begin position="332"/>
        <end position="360"/>
    </location>
</feature>
<feature type="binding site" evidence="2">
    <location>
        <position position="180"/>
    </location>
    <ligand>
        <name>Zn(2+)</name>
        <dbReference type="ChEBI" id="CHEBI:29105"/>
    </ligand>
</feature>
<keyword evidence="5" id="KW-0378">Hydrolase</keyword>
<dbReference type="EC" id="3.4.24.-" evidence="5"/>
<evidence type="ECO:0000256" key="2">
    <source>
        <dbReference type="PIRSR" id="PIRSR600841-2"/>
    </source>
</evidence>
<dbReference type="GO" id="GO:0006508">
    <property type="term" value="P:proteolysis"/>
    <property type="evidence" value="ECO:0007669"/>
    <property type="project" value="UniProtKB-KW"/>
</dbReference>
<reference evidence="5" key="1">
    <citation type="submission" date="2020-11" db="EMBL/GenBank/DDBJ databases">
        <title>Sequencing the genomes of 1000 actinobacteria strains.</title>
        <authorList>
            <person name="Klenk H.-P."/>
        </authorList>
    </citation>
    <scope>NUCLEOTIDE SEQUENCE</scope>
    <source>
        <strain evidence="5">DSM 45356</strain>
    </source>
</reference>
<dbReference type="PANTHER" id="PTHR21666">
    <property type="entry name" value="PEPTIDASE-RELATED"/>
    <property type="match status" value="1"/>
</dbReference>
<feature type="active site" description="Proton donor/acceptor" evidence="1">
    <location>
        <position position="238"/>
    </location>
</feature>
<name>A0A8J7GFE8_9ACTN</name>
<dbReference type="PANTHER" id="PTHR21666:SF270">
    <property type="entry name" value="MUREIN HYDROLASE ACTIVATOR ENVC"/>
    <property type="match status" value="1"/>
</dbReference>
<dbReference type="InterPro" id="IPR011055">
    <property type="entry name" value="Dup_hybrid_motif"/>
</dbReference>
<evidence type="ECO:0000259" key="4">
    <source>
        <dbReference type="Pfam" id="PF01551"/>
    </source>
</evidence>
<organism evidence="5 6">
    <name type="scientific">Longispora fulva</name>
    <dbReference type="NCBI Taxonomy" id="619741"/>
    <lineage>
        <taxon>Bacteria</taxon>
        <taxon>Bacillati</taxon>
        <taxon>Actinomycetota</taxon>
        <taxon>Actinomycetes</taxon>
        <taxon>Micromonosporales</taxon>
        <taxon>Micromonosporaceae</taxon>
        <taxon>Longispora</taxon>
    </lineage>
</organism>
<keyword evidence="6" id="KW-1185">Reference proteome</keyword>
<feature type="binding site" evidence="2">
    <location>
        <position position="276"/>
    </location>
    <ligand>
        <name>Zn(2+)</name>
        <dbReference type="ChEBI" id="CHEBI:29105"/>
    </ligand>
</feature>
<dbReference type="Proteomes" id="UP000622552">
    <property type="component" value="Unassembled WGS sequence"/>
</dbReference>
<dbReference type="AlphaFoldDB" id="A0A8J7GFE8"/>
<dbReference type="InterPro" id="IPR050570">
    <property type="entry name" value="Cell_wall_metabolism_enzyme"/>
</dbReference>
<evidence type="ECO:0000256" key="1">
    <source>
        <dbReference type="PIRSR" id="PIRSR600841-1"/>
    </source>
</evidence>
<feature type="domain" description="M23ase beta-sheet core" evidence="4">
    <location>
        <begin position="203"/>
        <end position="282"/>
    </location>
</feature>
<feature type="binding site" evidence="2">
    <location>
        <position position="193"/>
    </location>
    <ligand>
        <name>Zn(2+)</name>
        <dbReference type="ChEBI" id="CHEBI:29105"/>
    </ligand>
</feature>
<dbReference type="GO" id="GO:0046872">
    <property type="term" value="F:metal ion binding"/>
    <property type="evidence" value="ECO:0007669"/>
    <property type="project" value="UniProtKB-KW"/>
</dbReference>
<dbReference type="Pfam" id="PF01551">
    <property type="entry name" value="Peptidase_M23"/>
    <property type="match status" value="1"/>
</dbReference>
<comment type="caution">
    <text evidence="5">The sequence shown here is derived from an EMBL/GenBank/DDBJ whole genome shotgun (WGS) entry which is preliminary data.</text>
</comment>
<comment type="cofactor">
    <cofactor evidence="2">
        <name>Zn(2+)</name>
        <dbReference type="ChEBI" id="CHEBI:29105"/>
    </cofactor>
    <text evidence="2">Binds 1 zinc ion per subunit.</text>
</comment>
<dbReference type="SUPFAM" id="SSF51261">
    <property type="entry name" value="Duplicated hybrid motif"/>
    <property type="match status" value="1"/>
</dbReference>
<accession>A0A8J7GFE8</accession>
<dbReference type="InterPro" id="IPR000841">
    <property type="entry name" value="Pept_M23A_Blytic"/>
</dbReference>
<feature type="region of interest" description="Disordered" evidence="3">
    <location>
        <begin position="21"/>
        <end position="47"/>
    </location>
</feature>
<dbReference type="EMBL" id="JADOUF010000001">
    <property type="protein sequence ID" value="MBG6134903.1"/>
    <property type="molecule type" value="Genomic_DNA"/>
</dbReference>